<evidence type="ECO:0000256" key="5">
    <source>
        <dbReference type="PROSITE-ProRule" id="PRU00169"/>
    </source>
</evidence>
<keyword evidence="4" id="KW-0804">Transcription</keyword>
<feature type="modified residue" description="4-aspartylphosphate" evidence="5">
    <location>
        <position position="69"/>
    </location>
</feature>
<dbReference type="AlphaFoldDB" id="A0A849AH67"/>
<accession>A0A849AH67</accession>
<sequence length="231" mass="24605">MSSPTPEDPSTTSTPIRVLLVDDDALVRAGLRIILRGAADIEVLAADPADGAAGAQTVATERPDVVLMDIRMPVMDGIEATKRILAQPDPPQVIVLTTFDSDDLIVQALRAGASGFLLKDTPPERLVDAVRAVAAGDPILSPSVTRQLVDRVTAGPDRDRQAARDKLTVLTDREREVAALIGEGLSNADIARQLYMSVPTVKAHVSRVLTKLAADNRVQVAILVHESSRSD</sequence>
<feature type="domain" description="HTH luxR-type" evidence="6">
    <location>
        <begin position="163"/>
        <end position="228"/>
    </location>
</feature>
<dbReference type="PROSITE" id="PS50043">
    <property type="entry name" value="HTH_LUXR_2"/>
    <property type="match status" value="1"/>
</dbReference>
<dbReference type="GO" id="GO:0003677">
    <property type="term" value="F:DNA binding"/>
    <property type="evidence" value="ECO:0007669"/>
    <property type="project" value="UniProtKB-KW"/>
</dbReference>
<dbReference type="PRINTS" id="PR00038">
    <property type="entry name" value="HTHLUXR"/>
</dbReference>
<dbReference type="InterPro" id="IPR011006">
    <property type="entry name" value="CheY-like_superfamily"/>
</dbReference>
<evidence type="ECO:0000259" key="6">
    <source>
        <dbReference type="PROSITE" id="PS50043"/>
    </source>
</evidence>
<dbReference type="PROSITE" id="PS50110">
    <property type="entry name" value="RESPONSE_REGULATORY"/>
    <property type="match status" value="1"/>
</dbReference>
<keyword evidence="2" id="KW-0805">Transcription regulation</keyword>
<dbReference type="InterPro" id="IPR000792">
    <property type="entry name" value="Tscrpt_reg_LuxR_C"/>
</dbReference>
<dbReference type="PANTHER" id="PTHR43214:SF24">
    <property type="entry name" value="TRANSCRIPTIONAL REGULATORY PROTEIN NARL-RELATED"/>
    <property type="match status" value="1"/>
</dbReference>
<dbReference type="InterPro" id="IPR058245">
    <property type="entry name" value="NreC/VraR/RcsB-like_REC"/>
</dbReference>
<organism evidence="8 9">
    <name type="scientific">Flexivirga aerilata</name>
    <dbReference type="NCBI Taxonomy" id="1656889"/>
    <lineage>
        <taxon>Bacteria</taxon>
        <taxon>Bacillati</taxon>
        <taxon>Actinomycetota</taxon>
        <taxon>Actinomycetes</taxon>
        <taxon>Micrococcales</taxon>
        <taxon>Dermacoccaceae</taxon>
        <taxon>Flexivirga</taxon>
    </lineage>
</organism>
<dbReference type="EMBL" id="JABENB010000001">
    <property type="protein sequence ID" value="NNG39795.1"/>
    <property type="molecule type" value="Genomic_DNA"/>
</dbReference>
<reference evidence="8 9" key="1">
    <citation type="submission" date="2020-05" db="EMBL/GenBank/DDBJ databases">
        <title>Flexivirga sp. ID2601S isolated from air conditioner.</title>
        <authorList>
            <person name="Kim D.H."/>
        </authorList>
    </citation>
    <scope>NUCLEOTIDE SEQUENCE [LARGE SCALE GENOMIC DNA]</scope>
    <source>
        <strain evidence="8 9">ID2601S</strain>
    </source>
</reference>
<evidence type="ECO:0000313" key="8">
    <source>
        <dbReference type="EMBL" id="NNG39795.1"/>
    </source>
</evidence>
<dbReference type="SMART" id="SM00448">
    <property type="entry name" value="REC"/>
    <property type="match status" value="1"/>
</dbReference>
<keyword evidence="1 5" id="KW-0597">Phosphoprotein</keyword>
<gene>
    <name evidence="8" type="ORF">HJ588_10985</name>
</gene>
<dbReference type="PANTHER" id="PTHR43214">
    <property type="entry name" value="TWO-COMPONENT RESPONSE REGULATOR"/>
    <property type="match status" value="1"/>
</dbReference>
<dbReference type="SUPFAM" id="SSF46894">
    <property type="entry name" value="C-terminal effector domain of the bipartite response regulators"/>
    <property type="match status" value="1"/>
</dbReference>
<proteinExistence type="predicted"/>
<dbReference type="CDD" id="cd17535">
    <property type="entry name" value="REC_NarL-like"/>
    <property type="match status" value="1"/>
</dbReference>
<dbReference type="Proteomes" id="UP000557772">
    <property type="component" value="Unassembled WGS sequence"/>
</dbReference>
<dbReference type="GO" id="GO:0000160">
    <property type="term" value="P:phosphorelay signal transduction system"/>
    <property type="evidence" value="ECO:0007669"/>
    <property type="project" value="InterPro"/>
</dbReference>
<evidence type="ECO:0000256" key="4">
    <source>
        <dbReference type="ARBA" id="ARBA00023163"/>
    </source>
</evidence>
<feature type="domain" description="Response regulatory" evidence="7">
    <location>
        <begin position="17"/>
        <end position="134"/>
    </location>
</feature>
<dbReference type="InterPro" id="IPR016032">
    <property type="entry name" value="Sig_transdc_resp-reg_C-effctor"/>
</dbReference>
<comment type="caution">
    <text evidence="8">The sequence shown here is derived from an EMBL/GenBank/DDBJ whole genome shotgun (WGS) entry which is preliminary data.</text>
</comment>
<dbReference type="PROSITE" id="PS00622">
    <property type="entry name" value="HTH_LUXR_1"/>
    <property type="match status" value="1"/>
</dbReference>
<evidence type="ECO:0000256" key="1">
    <source>
        <dbReference type="ARBA" id="ARBA00022553"/>
    </source>
</evidence>
<dbReference type="InterPro" id="IPR001789">
    <property type="entry name" value="Sig_transdc_resp-reg_receiver"/>
</dbReference>
<dbReference type="Pfam" id="PF00196">
    <property type="entry name" value="GerE"/>
    <property type="match status" value="1"/>
</dbReference>
<evidence type="ECO:0000256" key="2">
    <source>
        <dbReference type="ARBA" id="ARBA00023015"/>
    </source>
</evidence>
<dbReference type="SUPFAM" id="SSF52172">
    <property type="entry name" value="CheY-like"/>
    <property type="match status" value="1"/>
</dbReference>
<evidence type="ECO:0000256" key="3">
    <source>
        <dbReference type="ARBA" id="ARBA00023125"/>
    </source>
</evidence>
<dbReference type="SMART" id="SM00421">
    <property type="entry name" value="HTH_LUXR"/>
    <property type="match status" value="1"/>
</dbReference>
<dbReference type="GO" id="GO:0006355">
    <property type="term" value="P:regulation of DNA-templated transcription"/>
    <property type="evidence" value="ECO:0007669"/>
    <property type="project" value="InterPro"/>
</dbReference>
<keyword evidence="9" id="KW-1185">Reference proteome</keyword>
<dbReference type="Pfam" id="PF00072">
    <property type="entry name" value="Response_reg"/>
    <property type="match status" value="1"/>
</dbReference>
<dbReference type="InterPro" id="IPR039420">
    <property type="entry name" value="WalR-like"/>
</dbReference>
<dbReference type="RefSeq" id="WP_343036673.1">
    <property type="nucleotide sequence ID" value="NZ_JABENB010000001.1"/>
</dbReference>
<keyword evidence="3" id="KW-0238">DNA-binding</keyword>
<dbReference type="Gene3D" id="3.40.50.2300">
    <property type="match status" value="1"/>
</dbReference>
<protein>
    <submittedName>
        <fullName evidence="8">Response regulator transcription factor</fullName>
    </submittedName>
</protein>
<dbReference type="CDD" id="cd06170">
    <property type="entry name" value="LuxR_C_like"/>
    <property type="match status" value="1"/>
</dbReference>
<name>A0A849AH67_9MICO</name>
<evidence type="ECO:0000259" key="7">
    <source>
        <dbReference type="PROSITE" id="PS50110"/>
    </source>
</evidence>
<evidence type="ECO:0000313" key="9">
    <source>
        <dbReference type="Proteomes" id="UP000557772"/>
    </source>
</evidence>